<keyword evidence="9 11" id="KW-0520">NAD</keyword>
<dbReference type="Pfam" id="PF01467">
    <property type="entry name" value="CTP_transf_like"/>
    <property type="match status" value="1"/>
</dbReference>
<dbReference type="Proteomes" id="UP001181355">
    <property type="component" value="Chromosome"/>
</dbReference>
<dbReference type="SUPFAM" id="SSF52374">
    <property type="entry name" value="Nucleotidylyl transferase"/>
    <property type="match status" value="1"/>
</dbReference>
<evidence type="ECO:0000256" key="8">
    <source>
        <dbReference type="ARBA" id="ARBA00022840"/>
    </source>
</evidence>
<dbReference type="RefSeq" id="WP_309483043.1">
    <property type="nucleotide sequence ID" value="NZ_CP133720.1"/>
</dbReference>
<keyword evidence="6 11" id="KW-0548">Nucleotidyltransferase</keyword>
<dbReference type="PANTHER" id="PTHR39321:SF3">
    <property type="entry name" value="PHOSPHOPANTETHEINE ADENYLYLTRANSFERASE"/>
    <property type="match status" value="1"/>
</dbReference>
<evidence type="ECO:0000256" key="4">
    <source>
        <dbReference type="ARBA" id="ARBA00022642"/>
    </source>
</evidence>
<comment type="catalytic activity">
    <reaction evidence="10 11">
        <text>nicotinate beta-D-ribonucleotide + ATP + H(+) = deamido-NAD(+) + diphosphate</text>
        <dbReference type="Rhea" id="RHEA:22860"/>
        <dbReference type="ChEBI" id="CHEBI:15378"/>
        <dbReference type="ChEBI" id="CHEBI:30616"/>
        <dbReference type="ChEBI" id="CHEBI:33019"/>
        <dbReference type="ChEBI" id="CHEBI:57502"/>
        <dbReference type="ChEBI" id="CHEBI:58437"/>
        <dbReference type="EC" id="2.7.7.18"/>
    </reaction>
</comment>
<proteinExistence type="inferred from homology"/>
<evidence type="ECO:0000313" key="13">
    <source>
        <dbReference type="EMBL" id="WMW81564.1"/>
    </source>
</evidence>
<comment type="function">
    <text evidence="1 11">Catalyzes the reversible adenylation of nicotinate mononucleotide (NaMN) to nicotinic acid adenine dinucleotide (NaAD).</text>
</comment>
<comment type="pathway">
    <text evidence="2 11">Cofactor biosynthesis; NAD(+) biosynthesis; deamido-NAD(+) from nicotinate D-ribonucleotide: step 1/1.</text>
</comment>
<dbReference type="EC" id="2.7.7.18" evidence="11"/>
<keyword evidence="4 11" id="KW-0662">Pyridine nucleotide biosynthesis</keyword>
<reference evidence="13" key="1">
    <citation type="submission" date="2023-09" db="EMBL/GenBank/DDBJ databases">
        <title>Undibacterium sp. 20NA77.5 isolated from freshwater.</title>
        <authorList>
            <person name="Le V."/>
            <person name="Ko S.-R."/>
            <person name="Ahn C.-Y."/>
            <person name="Oh H.-M."/>
        </authorList>
    </citation>
    <scope>NUCLEOTIDE SEQUENCE</scope>
    <source>
        <strain evidence="13">20NA77.5</strain>
    </source>
</reference>
<dbReference type="EMBL" id="CP133720">
    <property type="protein sequence ID" value="WMW81564.1"/>
    <property type="molecule type" value="Genomic_DNA"/>
</dbReference>
<evidence type="ECO:0000256" key="1">
    <source>
        <dbReference type="ARBA" id="ARBA00002324"/>
    </source>
</evidence>
<protein>
    <recommendedName>
        <fullName evidence="11">Probable nicotinate-nucleotide adenylyltransferase</fullName>
        <ecNumber evidence="11">2.7.7.18</ecNumber>
    </recommendedName>
    <alternativeName>
        <fullName evidence="11">Deamido-NAD(+) diphosphorylase</fullName>
    </alternativeName>
    <alternativeName>
        <fullName evidence="11">Deamido-NAD(+) pyrophosphorylase</fullName>
    </alternativeName>
    <alternativeName>
        <fullName evidence="11">Nicotinate mononucleotide adenylyltransferase</fullName>
        <shortName evidence="11">NaMN adenylyltransferase</shortName>
    </alternativeName>
</protein>
<evidence type="ECO:0000256" key="3">
    <source>
        <dbReference type="ARBA" id="ARBA00009014"/>
    </source>
</evidence>
<comment type="similarity">
    <text evidence="3 11">Belongs to the NadD family.</text>
</comment>
<dbReference type="NCBIfam" id="TIGR00482">
    <property type="entry name" value="nicotinate (nicotinamide) nucleotide adenylyltransferase"/>
    <property type="match status" value="1"/>
</dbReference>
<dbReference type="HAMAP" id="MF_00244">
    <property type="entry name" value="NaMN_adenylyltr"/>
    <property type="match status" value="1"/>
</dbReference>
<evidence type="ECO:0000256" key="10">
    <source>
        <dbReference type="ARBA" id="ARBA00048721"/>
    </source>
</evidence>
<evidence type="ECO:0000256" key="11">
    <source>
        <dbReference type="HAMAP-Rule" id="MF_00244"/>
    </source>
</evidence>
<evidence type="ECO:0000256" key="6">
    <source>
        <dbReference type="ARBA" id="ARBA00022695"/>
    </source>
</evidence>
<dbReference type="Gene3D" id="3.40.50.620">
    <property type="entry name" value="HUPs"/>
    <property type="match status" value="1"/>
</dbReference>
<keyword evidence="14" id="KW-1185">Reference proteome</keyword>
<keyword evidence="5 11" id="KW-0808">Transferase</keyword>
<organism evidence="13 14">
    <name type="scientific">Undibacterium cyanobacteriorum</name>
    <dbReference type="NCBI Taxonomy" id="3073561"/>
    <lineage>
        <taxon>Bacteria</taxon>
        <taxon>Pseudomonadati</taxon>
        <taxon>Pseudomonadota</taxon>
        <taxon>Betaproteobacteria</taxon>
        <taxon>Burkholderiales</taxon>
        <taxon>Oxalobacteraceae</taxon>
        <taxon>Undibacterium</taxon>
    </lineage>
</organism>
<evidence type="ECO:0000256" key="2">
    <source>
        <dbReference type="ARBA" id="ARBA00005019"/>
    </source>
</evidence>
<dbReference type="InterPro" id="IPR004821">
    <property type="entry name" value="Cyt_trans-like"/>
</dbReference>
<keyword evidence="7 11" id="KW-0547">Nucleotide-binding</keyword>
<evidence type="ECO:0000313" key="14">
    <source>
        <dbReference type="Proteomes" id="UP001181355"/>
    </source>
</evidence>
<evidence type="ECO:0000256" key="9">
    <source>
        <dbReference type="ARBA" id="ARBA00023027"/>
    </source>
</evidence>
<dbReference type="InterPro" id="IPR005248">
    <property type="entry name" value="NadD/NMNAT"/>
</dbReference>
<dbReference type="PANTHER" id="PTHR39321">
    <property type="entry name" value="NICOTINATE-NUCLEOTIDE ADENYLYLTRANSFERASE-RELATED"/>
    <property type="match status" value="1"/>
</dbReference>
<gene>
    <name evidence="11 13" type="primary">nadD</name>
    <name evidence="13" type="ORF">RF679_04590</name>
</gene>
<feature type="domain" description="Cytidyltransferase-like" evidence="12">
    <location>
        <begin position="10"/>
        <end position="197"/>
    </location>
</feature>
<evidence type="ECO:0000256" key="7">
    <source>
        <dbReference type="ARBA" id="ARBA00022741"/>
    </source>
</evidence>
<dbReference type="InterPro" id="IPR014729">
    <property type="entry name" value="Rossmann-like_a/b/a_fold"/>
</dbReference>
<accession>A0ABY9RLI9</accession>
<evidence type="ECO:0000256" key="5">
    <source>
        <dbReference type="ARBA" id="ARBA00022679"/>
    </source>
</evidence>
<dbReference type="CDD" id="cd02165">
    <property type="entry name" value="NMNAT"/>
    <property type="match status" value="1"/>
</dbReference>
<name>A0ABY9RLI9_9BURK</name>
<sequence>MPIPTKTVLIFGGSFDPVHSGHVEMVKHVAQRFSVDEVRLIPAGQPWQKAGLKASPAQRSDMLRLAFEGELSIPVQIDQQEVERAEQQIPSYTVDTLEQLRQYYGETTALILLIGADQFRNLTTWKNWQQLFQLAHIVAAARPGYSLQLDELPSEFVSLWGHAQNELDIARFKQCCFGKTWLETGLAWDISATRIRASLQQQGQSKESIALIPRKVLDYLQSHSIYN</sequence>
<keyword evidence="8 11" id="KW-0067">ATP-binding</keyword>
<evidence type="ECO:0000259" key="12">
    <source>
        <dbReference type="Pfam" id="PF01467"/>
    </source>
</evidence>
<dbReference type="GO" id="GO:0016779">
    <property type="term" value="F:nucleotidyltransferase activity"/>
    <property type="evidence" value="ECO:0007669"/>
    <property type="project" value="UniProtKB-KW"/>
</dbReference>